<evidence type="ECO:0000313" key="14">
    <source>
        <dbReference type="Proteomes" id="UP000002313"/>
    </source>
</evidence>
<dbReference type="EC" id="2.7.4.6" evidence="3 11"/>
<accession>E0S7S6</accession>
<keyword evidence="8 11" id="KW-0067">ATP-binding</keyword>
<dbReference type="Gene3D" id="3.30.70.141">
    <property type="entry name" value="Nucleoside diphosphate kinase-like domain"/>
    <property type="match status" value="1"/>
</dbReference>
<evidence type="ECO:0000256" key="11">
    <source>
        <dbReference type="RuleBase" id="RU004013"/>
    </source>
</evidence>
<protein>
    <recommendedName>
        <fullName evidence="4 11">Nucleoside diphosphate kinase</fullName>
        <ecNumber evidence="3 11">2.7.4.6</ecNumber>
    </recommendedName>
</protein>
<keyword evidence="6 11" id="KW-0547">Nucleotide-binding</keyword>
<feature type="binding site" evidence="9">
    <location>
        <position position="57"/>
    </location>
    <ligand>
        <name>ATP</name>
        <dbReference type="ChEBI" id="CHEBI:30616"/>
    </ligand>
</feature>
<dbReference type="SUPFAM" id="SSF54919">
    <property type="entry name" value="Nucleoside diphosphate kinase, NDK"/>
    <property type="match status" value="1"/>
</dbReference>
<evidence type="ECO:0000256" key="8">
    <source>
        <dbReference type="ARBA" id="ARBA00022840"/>
    </source>
</evidence>
<dbReference type="HOGENOM" id="CLU_060216_6_3_1"/>
<reference evidence="13 14" key="2">
    <citation type="journal article" date="2012" name="Proc. Natl. Acad. Sci. U.S.A.">
        <title>Gain and loss of multiple functionally related, horizontally transferred genes in the reduced genomes of two microsporidian parasites.</title>
        <authorList>
            <person name="Pombert J.-F."/>
            <person name="Selman M."/>
            <person name="Burki F."/>
            <person name="Bardell F.T."/>
            <person name="Farinelli L."/>
            <person name="Solter L.F."/>
            <person name="Whitman D.W."/>
            <person name="Weiss L.M."/>
            <person name="Corradi N."/>
            <person name="Keeling P.J."/>
        </authorList>
    </citation>
    <scope>NUCLEOTIDE SEQUENCE [LARGE SCALE GENOMIC DNA]</scope>
    <source>
        <strain evidence="13 14">ATCC 50506</strain>
    </source>
</reference>
<dbReference type="SMART" id="SM00562">
    <property type="entry name" value="NDK"/>
    <property type="match status" value="1"/>
</dbReference>
<name>E0S7S6_ENCIT</name>
<dbReference type="GO" id="GO:0005524">
    <property type="term" value="F:ATP binding"/>
    <property type="evidence" value="ECO:0007669"/>
    <property type="project" value="UniProtKB-KW"/>
</dbReference>
<dbReference type="Pfam" id="PF00334">
    <property type="entry name" value="NDK"/>
    <property type="match status" value="1"/>
</dbReference>
<feature type="binding site" evidence="9">
    <location>
        <position position="102"/>
    </location>
    <ligand>
        <name>ATP</name>
        <dbReference type="ChEBI" id="CHEBI:30616"/>
    </ligand>
</feature>
<dbReference type="PROSITE" id="PS51374">
    <property type="entry name" value="NDPK_LIKE"/>
    <property type="match status" value="1"/>
</dbReference>
<evidence type="ECO:0000259" key="12">
    <source>
        <dbReference type="SMART" id="SM00562"/>
    </source>
</evidence>
<dbReference type="PANTHER" id="PTHR11349">
    <property type="entry name" value="NUCLEOSIDE DIPHOSPHATE KINASE"/>
    <property type="match status" value="1"/>
</dbReference>
<dbReference type="OrthoDB" id="2162449at2759"/>
<dbReference type="PRINTS" id="PR01243">
    <property type="entry name" value="NUCDPKINASE"/>
</dbReference>
<keyword evidence="5 11" id="KW-0808">Transferase</keyword>
<keyword evidence="7 11" id="KW-0418">Kinase</keyword>
<comment type="catalytic activity">
    <reaction evidence="11">
        <text>a 2'-deoxyribonucleoside 5'-diphosphate + ATP = a 2'-deoxyribonucleoside 5'-triphosphate + ADP</text>
        <dbReference type="Rhea" id="RHEA:44640"/>
        <dbReference type="ChEBI" id="CHEBI:30616"/>
        <dbReference type="ChEBI" id="CHEBI:61560"/>
        <dbReference type="ChEBI" id="CHEBI:73316"/>
        <dbReference type="ChEBI" id="CHEBI:456216"/>
        <dbReference type="EC" id="2.7.4.6"/>
    </reaction>
</comment>
<dbReference type="Proteomes" id="UP000002313">
    <property type="component" value="Chromosome VI"/>
</dbReference>
<feature type="binding site" evidence="9">
    <location>
        <position position="9"/>
    </location>
    <ligand>
        <name>ATP</name>
        <dbReference type="ChEBI" id="CHEBI:30616"/>
    </ligand>
</feature>
<feature type="binding site" evidence="9">
    <location>
        <position position="112"/>
    </location>
    <ligand>
        <name>ATP</name>
        <dbReference type="ChEBI" id="CHEBI:30616"/>
    </ligand>
</feature>
<evidence type="ECO:0000256" key="6">
    <source>
        <dbReference type="ARBA" id="ARBA00022741"/>
    </source>
</evidence>
<feature type="binding site" evidence="9">
    <location>
        <position position="85"/>
    </location>
    <ligand>
        <name>ATP</name>
        <dbReference type="ChEBI" id="CHEBI:30616"/>
    </ligand>
</feature>
<dbReference type="NCBIfam" id="NF001908">
    <property type="entry name" value="PRK00668.1"/>
    <property type="match status" value="1"/>
</dbReference>
<dbReference type="GO" id="GO:0004550">
    <property type="term" value="F:nucleoside diphosphate kinase activity"/>
    <property type="evidence" value="ECO:0007669"/>
    <property type="project" value="UniProtKB-EC"/>
</dbReference>
<evidence type="ECO:0000256" key="10">
    <source>
        <dbReference type="RuleBase" id="RU004011"/>
    </source>
</evidence>
<dbReference type="GO" id="GO:0006241">
    <property type="term" value="P:CTP biosynthetic process"/>
    <property type="evidence" value="ECO:0007669"/>
    <property type="project" value="InterPro"/>
</dbReference>
<dbReference type="RefSeq" id="XP_003073115.1">
    <property type="nucleotide sequence ID" value="XM_003073069.1"/>
</dbReference>
<dbReference type="EMBL" id="CP001947">
    <property type="protein sequence ID" value="ADM11755.1"/>
    <property type="molecule type" value="Genomic_DNA"/>
</dbReference>
<evidence type="ECO:0000256" key="9">
    <source>
        <dbReference type="PROSITE-ProRule" id="PRU00706"/>
    </source>
</evidence>
<dbReference type="AlphaFoldDB" id="E0S7S6"/>
<dbReference type="PROSITE" id="PS00469">
    <property type="entry name" value="NDPK"/>
    <property type="match status" value="1"/>
</dbReference>
<dbReference type="InterPro" id="IPR034907">
    <property type="entry name" value="NDK-like_dom"/>
</dbReference>
<dbReference type="VEuPathDB" id="MicrosporidiaDB:Eint_061500"/>
<evidence type="ECO:0000256" key="1">
    <source>
        <dbReference type="ARBA" id="ARBA00001946"/>
    </source>
</evidence>
<dbReference type="InterPro" id="IPR036850">
    <property type="entry name" value="NDK-like_dom_sf"/>
</dbReference>
<feature type="binding site" evidence="9">
    <location>
        <position position="91"/>
    </location>
    <ligand>
        <name>ATP</name>
        <dbReference type="ChEBI" id="CHEBI:30616"/>
    </ligand>
</feature>
<feature type="domain" description="Nucleoside diphosphate kinase-like" evidence="12">
    <location>
        <begin position="1"/>
        <end position="138"/>
    </location>
</feature>
<dbReference type="GO" id="GO:0006228">
    <property type="term" value="P:UTP biosynthetic process"/>
    <property type="evidence" value="ECO:0007669"/>
    <property type="project" value="InterPro"/>
</dbReference>
<dbReference type="KEGG" id="ein:Eint_061500"/>
<evidence type="ECO:0000256" key="4">
    <source>
        <dbReference type="ARBA" id="ARBA00017632"/>
    </source>
</evidence>
<evidence type="ECO:0000313" key="13">
    <source>
        <dbReference type="EMBL" id="ADM11755.1"/>
    </source>
</evidence>
<dbReference type="GeneID" id="9697931"/>
<evidence type="ECO:0000256" key="3">
    <source>
        <dbReference type="ARBA" id="ARBA00012966"/>
    </source>
</evidence>
<dbReference type="GO" id="GO:0006183">
    <property type="term" value="P:GTP biosynthetic process"/>
    <property type="evidence" value="ECO:0007669"/>
    <property type="project" value="InterPro"/>
</dbReference>
<feature type="active site" description="Pros-phosphohistidine intermediate" evidence="9">
    <location>
        <position position="115"/>
    </location>
</feature>
<proteinExistence type="inferred from homology"/>
<evidence type="ECO:0000256" key="5">
    <source>
        <dbReference type="ARBA" id="ARBA00022679"/>
    </source>
</evidence>
<comment type="similarity">
    <text evidence="2 9 10">Belongs to the NDK family.</text>
</comment>
<evidence type="ECO:0000256" key="7">
    <source>
        <dbReference type="ARBA" id="ARBA00022777"/>
    </source>
</evidence>
<dbReference type="InterPro" id="IPR023005">
    <property type="entry name" value="Nucleoside_diP_kinase_AS"/>
</dbReference>
<gene>
    <name evidence="13" type="ORF">Eint_061500</name>
</gene>
<dbReference type="FunFam" id="3.30.70.141:FF:000002">
    <property type="entry name" value="Nucleoside diphosphate kinase"/>
    <property type="match status" value="1"/>
</dbReference>
<dbReference type="InterPro" id="IPR001564">
    <property type="entry name" value="Nucleoside_diP_kinase"/>
</dbReference>
<reference evidence="13 14" key="1">
    <citation type="journal article" date="2010" name="Nat. Commun.">
        <title>The complete sequence of the smallest known nuclear genome from the microsporidian Encephalitozoon intestinalis.</title>
        <authorList>
            <person name="Corradi N."/>
            <person name="Pombert J.-F."/>
            <person name="Farinelli L."/>
            <person name="Didier E.S."/>
            <person name="Keeling P.J."/>
        </authorList>
    </citation>
    <scope>NUCLEOTIDE SEQUENCE [LARGE SCALE GENOMIC DNA]</scope>
    <source>
        <strain evidence="13 14">ATCC 50506</strain>
    </source>
</reference>
<dbReference type="CDD" id="cd04413">
    <property type="entry name" value="NDPk_I"/>
    <property type="match status" value="1"/>
</dbReference>
<keyword evidence="14" id="KW-1185">Reference proteome</keyword>
<evidence type="ECO:0000256" key="2">
    <source>
        <dbReference type="ARBA" id="ARBA00008142"/>
    </source>
</evidence>
<sequence>MERTFIMIKPEGIKRRLMSKVIQRFEEKGLYLAASKCVIPKKEVLEQHYSHLSARPFFGEMVEHMMSGMVLAMVWVGKDAVSVGRKLIGETNPREASVGTIRGDYGMATGKNIIHGSDSVENAEKEIKLWIGDEALPMSFFDEKWVY</sequence>
<comment type="cofactor">
    <cofactor evidence="1">
        <name>Mg(2+)</name>
        <dbReference type="ChEBI" id="CHEBI:18420"/>
    </cofactor>
</comment>
<organism evidence="13 14">
    <name type="scientific">Encephalitozoon intestinalis (strain ATCC 50506)</name>
    <name type="common">Microsporidian parasite</name>
    <name type="synonym">Septata intestinalis</name>
    <dbReference type="NCBI Taxonomy" id="876142"/>
    <lineage>
        <taxon>Eukaryota</taxon>
        <taxon>Fungi</taxon>
        <taxon>Fungi incertae sedis</taxon>
        <taxon>Microsporidia</taxon>
        <taxon>Unikaryonidae</taxon>
        <taxon>Encephalitozoon</taxon>
    </lineage>
</organism>